<comment type="similarity">
    <text evidence="1">Belongs to the GerABKA family.</text>
</comment>
<keyword evidence="5" id="KW-1185">Reference proteome</keyword>
<dbReference type="PANTHER" id="PTHR22550:SF5">
    <property type="entry name" value="LEUCINE ZIPPER PROTEIN 4"/>
    <property type="match status" value="1"/>
</dbReference>
<accession>A0A841SYL7</accession>
<dbReference type="RefSeq" id="WP_185122195.1">
    <property type="nucleotide sequence ID" value="NZ_JACJVQ010000019.1"/>
</dbReference>
<reference evidence="4 5" key="1">
    <citation type="submission" date="2020-08" db="EMBL/GenBank/DDBJ databases">
        <title>Cohnella phylogeny.</title>
        <authorList>
            <person name="Dunlap C."/>
        </authorList>
    </citation>
    <scope>NUCLEOTIDE SEQUENCE [LARGE SCALE GENOMIC DNA]</scope>
    <source>
        <strain evidence="4 5">DSM 25241</strain>
    </source>
</reference>
<feature type="transmembrane region" description="Helical" evidence="3">
    <location>
        <begin position="234"/>
        <end position="255"/>
    </location>
</feature>
<protein>
    <submittedName>
        <fullName evidence="4">Spore germination protein</fullName>
    </submittedName>
</protein>
<feature type="transmembrane region" description="Helical" evidence="3">
    <location>
        <begin position="398"/>
        <end position="424"/>
    </location>
</feature>
<dbReference type="PANTHER" id="PTHR22550">
    <property type="entry name" value="SPORE GERMINATION PROTEIN"/>
    <property type="match status" value="1"/>
</dbReference>
<feature type="transmembrane region" description="Helical" evidence="3">
    <location>
        <begin position="342"/>
        <end position="361"/>
    </location>
</feature>
<sequence length="470" mass="52002">MTLATGHKWLDEELTGCGDVVVRRVVGSNGNGITVSYTPSLVDEMLLTESILPRILSDLENHSDFSEAYDLDPLRFETEHERKHIIMKLFSGYLLLFIEDRIHALSISKLPGRQPEESSSELSIKGPRDGFVEEISVNIGLIRKRLRTSSLKVELFTLGTEVMVDMALLYLQDISKPEWVSEARKRIEKIHVKGINGAAQVEEMLGDRSVSLFPLIDYAGRPDSAADALMTGSVVFLINGSPLIFLAPVNLFSLLRSPEDNYMPYHFVTIEKLVRAVSLIATIFLPGFWVAMSAFNIDQIPFPLLSTIILSRIGLPMSTTMEMLLMLALFEVFREAGVRLPRAVGQTVAVVGGIIVGEAAIQAGFTSPTMLVVVSITIVSSFTLVNQSLYGAVTIMRLLVLILCMIFGMYGFFVAMMAVLTYLASIRSFGVPYLFPFGPLDLKKAILTLFRLPSNLSPGPYKPLKKNSKK</sequence>
<dbReference type="InterPro" id="IPR050768">
    <property type="entry name" value="UPF0353/GerABKA_families"/>
</dbReference>
<feature type="transmembrane region" description="Helical" evidence="3">
    <location>
        <begin position="309"/>
        <end position="330"/>
    </location>
</feature>
<evidence type="ECO:0000256" key="2">
    <source>
        <dbReference type="ARBA" id="ARBA00023136"/>
    </source>
</evidence>
<dbReference type="AlphaFoldDB" id="A0A841SYL7"/>
<dbReference type="GO" id="GO:0016020">
    <property type="term" value="C:membrane"/>
    <property type="evidence" value="ECO:0007669"/>
    <property type="project" value="InterPro"/>
</dbReference>
<evidence type="ECO:0000256" key="1">
    <source>
        <dbReference type="ARBA" id="ARBA00005278"/>
    </source>
</evidence>
<dbReference type="GO" id="GO:0009847">
    <property type="term" value="P:spore germination"/>
    <property type="evidence" value="ECO:0007669"/>
    <property type="project" value="InterPro"/>
</dbReference>
<dbReference type="Pfam" id="PF03323">
    <property type="entry name" value="GerA"/>
    <property type="match status" value="1"/>
</dbReference>
<gene>
    <name evidence="4" type="ORF">H7B67_22985</name>
</gene>
<dbReference type="PIRSF" id="PIRSF005690">
    <property type="entry name" value="GerBA"/>
    <property type="match status" value="1"/>
</dbReference>
<dbReference type="EMBL" id="JACJVQ010000019">
    <property type="protein sequence ID" value="MBB6637004.1"/>
    <property type="molecule type" value="Genomic_DNA"/>
</dbReference>
<name>A0A841SYL7_9BACL</name>
<comment type="caution">
    <text evidence="4">The sequence shown here is derived from an EMBL/GenBank/DDBJ whole genome shotgun (WGS) entry which is preliminary data.</text>
</comment>
<evidence type="ECO:0000256" key="3">
    <source>
        <dbReference type="SAM" id="Phobius"/>
    </source>
</evidence>
<keyword evidence="2 3" id="KW-0472">Membrane</keyword>
<organism evidence="4 5">
    <name type="scientific">Cohnella thailandensis</name>
    <dbReference type="NCBI Taxonomy" id="557557"/>
    <lineage>
        <taxon>Bacteria</taxon>
        <taxon>Bacillati</taxon>
        <taxon>Bacillota</taxon>
        <taxon>Bacilli</taxon>
        <taxon>Bacillales</taxon>
        <taxon>Paenibacillaceae</taxon>
        <taxon>Cohnella</taxon>
    </lineage>
</organism>
<dbReference type="InterPro" id="IPR004995">
    <property type="entry name" value="Spore_Ger"/>
</dbReference>
<evidence type="ECO:0000313" key="4">
    <source>
        <dbReference type="EMBL" id="MBB6637004.1"/>
    </source>
</evidence>
<dbReference type="Proteomes" id="UP000535838">
    <property type="component" value="Unassembled WGS sequence"/>
</dbReference>
<keyword evidence="3" id="KW-1133">Transmembrane helix</keyword>
<feature type="transmembrane region" description="Helical" evidence="3">
    <location>
        <begin position="276"/>
        <end position="297"/>
    </location>
</feature>
<evidence type="ECO:0000313" key="5">
    <source>
        <dbReference type="Proteomes" id="UP000535838"/>
    </source>
</evidence>
<feature type="transmembrane region" description="Helical" evidence="3">
    <location>
        <begin position="367"/>
        <end position="386"/>
    </location>
</feature>
<proteinExistence type="inferred from homology"/>
<keyword evidence="3" id="KW-0812">Transmembrane</keyword>